<dbReference type="FunCoup" id="A0A5J5EXF2">
    <property type="interactions" value="1663"/>
</dbReference>
<evidence type="ECO:0000256" key="5">
    <source>
        <dbReference type="ARBA" id="ARBA00023242"/>
    </source>
</evidence>
<evidence type="ECO:0000259" key="8">
    <source>
        <dbReference type="PROSITE" id="PS50006"/>
    </source>
</evidence>
<reference evidence="10 11" key="1">
    <citation type="submission" date="2019-09" db="EMBL/GenBank/DDBJ databases">
        <title>Draft genome of the ectomycorrhizal ascomycete Sphaerosporella brunnea.</title>
        <authorList>
            <consortium name="DOE Joint Genome Institute"/>
            <person name="Benucci G.M."/>
            <person name="Marozzi G."/>
            <person name="Antonielli L."/>
            <person name="Sanchez S."/>
            <person name="Marco P."/>
            <person name="Wang X."/>
            <person name="Falini L.B."/>
            <person name="Barry K."/>
            <person name="Haridas S."/>
            <person name="Lipzen A."/>
            <person name="Labutti K."/>
            <person name="Grigoriev I.V."/>
            <person name="Murat C."/>
            <person name="Martin F."/>
            <person name="Albertini E."/>
            <person name="Donnini D."/>
            <person name="Bonito G."/>
        </authorList>
    </citation>
    <scope>NUCLEOTIDE SEQUENCE [LARGE SCALE GENOMIC DNA]</scope>
    <source>
        <strain evidence="10 11">Sb_GMNB300</strain>
    </source>
</reference>
<feature type="compositionally biased region" description="Polar residues" evidence="7">
    <location>
        <begin position="419"/>
        <end position="428"/>
    </location>
</feature>
<keyword evidence="5 6" id="KW-0539">Nucleus</keyword>
<evidence type="ECO:0000313" key="11">
    <source>
        <dbReference type="Proteomes" id="UP000326924"/>
    </source>
</evidence>
<dbReference type="CDD" id="cd22701">
    <property type="entry name" value="FHA_FKH1-like"/>
    <property type="match status" value="1"/>
</dbReference>
<feature type="compositionally biased region" description="Polar residues" evidence="7">
    <location>
        <begin position="276"/>
        <end position="290"/>
    </location>
</feature>
<evidence type="ECO:0000256" key="4">
    <source>
        <dbReference type="ARBA" id="ARBA00023163"/>
    </source>
</evidence>
<dbReference type="Gene3D" id="2.60.200.20">
    <property type="match status" value="1"/>
</dbReference>
<dbReference type="PANTHER" id="PTHR45881">
    <property type="entry name" value="CHECKPOINT SUPPRESSOR 1-LIKE, ISOFORM A-RELATED"/>
    <property type="match status" value="1"/>
</dbReference>
<organism evidence="10 11">
    <name type="scientific">Sphaerosporella brunnea</name>
    <dbReference type="NCBI Taxonomy" id="1250544"/>
    <lineage>
        <taxon>Eukaryota</taxon>
        <taxon>Fungi</taxon>
        <taxon>Dikarya</taxon>
        <taxon>Ascomycota</taxon>
        <taxon>Pezizomycotina</taxon>
        <taxon>Pezizomycetes</taxon>
        <taxon>Pezizales</taxon>
        <taxon>Pyronemataceae</taxon>
        <taxon>Sphaerosporella</taxon>
    </lineage>
</organism>
<dbReference type="AlphaFoldDB" id="A0A5J5EXF2"/>
<feature type="region of interest" description="Disordered" evidence="7">
    <location>
        <begin position="593"/>
        <end position="673"/>
    </location>
</feature>
<evidence type="ECO:0000256" key="2">
    <source>
        <dbReference type="ARBA" id="ARBA00023015"/>
    </source>
</evidence>
<dbReference type="InterPro" id="IPR008984">
    <property type="entry name" value="SMAD_FHA_dom_sf"/>
</dbReference>
<keyword evidence="2" id="KW-0805">Transcription regulation</keyword>
<feature type="compositionally biased region" description="Polar residues" evidence="7">
    <location>
        <begin position="452"/>
        <end position="462"/>
    </location>
</feature>
<sequence>MPPPSSTLRRPRFRRVDSSSPLPDELLDSSPSRPRTKRRKVVEPIDTDIITSQDQSNAVIATLAMPDGDQAPVVATQWANEKNFQQNTNGITAYAKVSGCNWTYYVRDLVIRIGRPPENRPSTAGSQTPPALKPEDTVHIDLGPSKWVSRNHAIISYDDSEGEHDWRIHVMGRNGVKIDDETYKKDSTVVLWSGSVLEIGGTQMMFVLPNKPPVIASSILRRARLREYIIDEEVPLIFTPSEPTLESPSPIEKLATASALVQGALPVRLPSETRSRSNTQPQMPGSSAATAPTFQRGVMMEMTEDVDYSQDSMKEVKPPYSYALMIAQAILSSETEQLTLASIYQFIMDKYSFYRHSNMGWQVRSTPRHVNSIRHNLSLNKAFRKIPRRIDEPGKGMKWELLPEHREEYIKKLRRPVKTSRQGPSQPASPKGGPPKTIQPSQTIAPLEDAQNVDQGESSRSITPPPMPAYRVQPLEAYTPDRGSRLPALRSADKTLVDTPRPPLRHAADGFSIQTGVGPTTADDSNIPSPTHRSAFDDDENPVLSAVTPAPRRQHPRLAPPSTGRGQLPSSFLPTSSPAPFWKYVQFGSTPAKPNDFSPLKDLQSSSPPPVMAKPDGGPKRNSIRELGSPLKDRSGLFHLGGARNLQPSSALPVAAEKDDDDDDDDGGGLGDFSGIDLSRGFEKIGKFHVNGRVTARDGWA</sequence>
<feature type="region of interest" description="Disordered" evidence="7">
    <location>
        <begin position="1"/>
        <end position="40"/>
    </location>
</feature>
<name>A0A5J5EXF2_9PEZI</name>
<dbReference type="InterPro" id="IPR018122">
    <property type="entry name" value="TF_fork_head_CS_1"/>
</dbReference>
<feature type="region of interest" description="Disordered" evidence="7">
    <location>
        <begin position="270"/>
        <end position="290"/>
    </location>
</feature>
<dbReference type="PROSITE" id="PS50039">
    <property type="entry name" value="FORK_HEAD_3"/>
    <property type="match status" value="1"/>
</dbReference>
<feature type="domain" description="Fork-head" evidence="9">
    <location>
        <begin position="317"/>
        <end position="415"/>
    </location>
</feature>
<feature type="region of interest" description="Disordered" evidence="7">
    <location>
        <begin position="414"/>
        <end position="574"/>
    </location>
</feature>
<dbReference type="Pfam" id="PF00250">
    <property type="entry name" value="Forkhead"/>
    <property type="match status" value="1"/>
</dbReference>
<dbReference type="GO" id="GO:0005634">
    <property type="term" value="C:nucleus"/>
    <property type="evidence" value="ECO:0007669"/>
    <property type="project" value="UniProtKB-SubCell"/>
</dbReference>
<dbReference type="GO" id="GO:0000978">
    <property type="term" value="F:RNA polymerase II cis-regulatory region sequence-specific DNA binding"/>
    <property type="evidence" value="ECO:0007669"/>
    <property type="project" value="TreeGrafter"/>
</dbReference>
<evidence type="ECO:0000256" key="3">
    <source>
        <dbReference type="ARBA" id="ARBA00023125"/>
    </source>
</evidence>
<dbReference type="PRINTS" id="PR00053">
    <property type="entry name" value="FORKHEAD"/>
</dbReference>
<keyword evidence="4" id="KW-0804">Transcription</keyword>
<dbReference type="InterPro" id="IPR036390">
    <property type="entry name" value="WH_DNA-bd_sf"/>
</dbReference>
<comment type="subcellular location">
    <subcellularLocation>
        <location evidence="1 6">Nucleus</location>
    </subcellularLocation>
</comment>
<dbReference type="OrthoDB" id="5954824at2759"/>
<dbReference type="InterPro" id="IPR036388">
    <property type="entry name" value="WH-like_DNA-bd_sf"/>
</dbReference>
<feature type="region of interest" description="Disordered" evidence="7">
    <location>
        <begin position="116"/>
        <end position="137"/>
    </location>
</feature>
<feature type="domain" description="FHA" evidence="8">
    <location>
        <begin position="111"/>
        <end position="183"/>
    </location>
</feature>
<accession>A0A5J5EXF2</accession>
<dbReference type="SMART" id="SM00339">
    <property type="entry name" value="FH"/>
    <property type="match status" value="1"/>
</dbReference>
<dbReference type="GO" id="GO:0000981">
    <property type="term" value="F:DNA-binding transcription factor activity, RNA polymerase II-specific"/>
    <property type="evidence" value="ECO:0007669"/>
    <property type="project" value="TreeGrafter"/>
</dbReference>
<evidence type="ECO:0000256" key="7">
    <source>
        <dbReference type="SAM" id="MobiDB-lite"/>
    </source>
</evidence>
<protein>
    <submittedName>
        <fullName evidence="10">Fork head domain-containing protein</fullName>
    </submittedName>
</protein>
<dbReference type="InterPro" id="IPR001766">
    <property type="entry name" value="Fork_head_dom"/>
</dbReference>
<keyword evidence="3 6" id="KW-0238">DNA-binding</keyword>
<comment type="caution">
    <text evidence="10">The sequence shown here is derived from an EMBL/GenBank/DDBJ whole genome shotgun (WGS) entry which is preliminary data.</text>
</comment>
<feature type="compositionally biased region" description="Polar residues" evidence="7">
    <location>
        <begin position="512"/>
        <end position="532"/>
    </location>
</feature>
<feature type="compositionally biased region" description="Polar residues" evidence="7">
    <location>
        <begin position="564"/>
        <end position="574"/>
    </location>
</feature>
<dbReference type="PROSITE" id="PS50006">
    <property type="entry name" value="FHA_DOMAIN"/>
    <property type="match status" value="1"/>
</dbReference>
<evidence type="ECO:0000256" key="1">
    <source>
        <dbReference type="ARBA" id="ARBA00004123"/>
    </source>
</evidence>
<proteinExistence type="predicted"/>
<dbReference type="EMBL" id="VXIS01000096">
    <property type="protein sequence ID" value="KAA8905745.1"/>
    <property type="molecule type" value="Genomic_DNA"/>
</dbReference>
<dbReference type="CDD" id="cd00059">
    <property type="entry name" value="FH_FOX"/>
    <property type="match status" value="1"/>
</dbReference>
<feature type="compositionally biased region" description="Acidic residues" evidence="7">
    <location>
        <begin position="658"/>
        <end position="667"/>
    </location>
</feature>
<dbReference type="Gene3D" id="1.10.10.10">
    <property type="entry name" value="Winged helix-like DNA-binding domain superfamily/Winged helix DNA-binding domain"/>
    <property type="match status" value="1"/>
</dbReference>
<dbReference type="InterPro" id="IPR000253">
    <property type="entry name" value="FHA_dom"/>
</dbReference>
<feature type="compositionally biased region" description="Polar residues" evidence="7">
    <location>
        <begin position="120"/>
        <end position="129"/>
    </location>
</feature>
<evidence type="ECO:0000259" key="9">
    <source>
        <dbReference type="PROSITE" id="PS50039"/>
    </source>
</evidence>
<feature type="compositionally biased region" description="Low complexity" evidence="7">
    <location>
        <begin position="18"/>
        <end position="33"/>
    </location>
</feature>
<dbReference type="SMART" id="SM00240">
    <property type="entry name" value="FHA"/>
    <property type="match status" value="1"/>
</dbReference>
<keyword evidence="11" id="KW-1185">Reference proteome</keyword>
<gene>
    <name evidence="10" type="ORF">FN846DRAFT_890415</name>
</gene>
<evidence type="ECO:0000256" key="6">
    <source>
        <dbReference type="PROSITE-ProRule" id="PRU00089"/>
    </source>
</evidence>
<dbReference type="Proteomes" id="UP000326924">
    <property type="component" value="Unassembled WGS sequence"/>
</dbReference>
<feature type="DNA-binding region" description="Fork-head" evidence="6">
    <location>
        <begin position="317"/>
        <end position="415"/>
    </location>
</feature>
<dbReference type="PROSITE" id="PS00657">
    <property type="entry name" value="FORK_HEAD_1"/>
    <property type="match status" value="1"/>
</dbReference>
<dbReference type="PANTHER" id="PTHR45881:SF1">
    <property type="entry name" value="FORK HEAD PROTEIN HOMOLOG 2"/>
    <property type="match status" value="1"/>
</dbReference>
<dbReference type="SUPFAM" id="SSF46785">
    <property type="entry name" value="Winged helix' DNA-binding domain"/>
    <property type="match status" value="1"/>
</dbReference>
<dbReference type="SUPFAM" id="SSF49879">
    <property type="entry name" value="SMAD/FHA domain"/>
    <property type="match status" value="1"/>
</dbReference>
<evidence type="ECO:0000313" key="10">
    <source>
        <dbReference type="EMBL" id="KAA8905745.1"/>
    </source>
</evidence>
<dbReference type="InParanoid" id="A0A5J5EXF2"/>
<dbReference type="Pfam" id="PF00498">
    <property type="entry name" value="FHA"/>
    <property type="match status" value="1"/>
</dbReference>